<feature type="region of interest" description="Disordered" evidence="4">
    <location>
        <begin position="1274"/>
        <end position="1308"/>
    </location>
</feature>
<evidence type="ECO:0000313" key="6">
    <source>
        <dbReference type="EMBL" id="KZZ94573.1"/>
    </source>
</evidence>
<dbReference type="SUPFAM" id="SSF46774">
    <property type="entry name" value="ARID-like"/>
    <property type="match status" value="1"/>
</dbReference>
<feature type="compositionally biased region" description="Polar residues" evidence="4">
    <location>
        <begin position="213"/>
        <end position="224"/>
    </location>
</feature>
<feature type="compositionally biased region" description="Low complexity" evidence="4">
    <location>
        <begin position="139"/>
        <end position="157"/>
    </location>
</feature>
<dbReference type="GO" id="GO:0000976">
    <property type="term" value="F:transcription cis-regulatory region binding"/>
    <property type="evidence" value="ECO:0007669"/>
    <property type="project" value="TreeGrafter"/>
</dbReference>
<dbReference type="InterPro" id="IPR001606">
    <property type="entry name" value="ARID_dom"/>
</dbReference>
<feature type="compositionally biased region" description="Low complexity" evidence="4">
    <location>
        <begin position="566"/>
        <end position="577"/>
    </location>
</feature>
<keyword evidence="1" id="KW-0805">Transcription regulation</keyword>
<dbReference type="CDD" id="cd16871">
    <property type="entry name" value="ARID_Swi1p-like"/>
    <property type="match status" value="1"/>
</dbReference>
<evidence type="ECO:0000256" key="1">
    <source>
        <dbReference type="ARBA" id="ARBA00023015"/>
    </source>
</evidence>
<dbReference type="InterPro" id="IPR051232">
    <property type="entry name" value="ARID/SWI1_ChromRemod"/>
</dbReference>
<keyword evidence="7" id="KW-1185">Reference proteome</keyword>
<dbReference type="OrthoDB" id="1938591at2759"/>
<keyword evidence="3" id="KW-0539">Nucleus</keyword>
<dbReference type="PROSITE" id="PS51011">
    <property type="entry name" value="ARID"/>
    <property type="match status" value="1"/>
</dbReference>
<dbReference type="Proteomes" id="UP000242877">
    <property type="component" value="Unassembled WGS sequence"/>
</dbReference>
<feature type="compositionally biased region" description="Polar residues" evidence="4">
    <location>
        <begin position="55"/>
        <end position="67"/>
    </location>
</feature>
<gene>
    <name evidence="6" type="ORF">AAP_01873</name>
</gene>
<proteinExistence type="predicted"/>
<feature type="compositionally biased region" description="Polar residues" evidence="4">
    <location>
        <begin position="433"/>
        <end position="461"/>
    </location>
</feature>
<evidence type="ECO:0000259" key="5">
    <source>
        <dbReference type="PROSITE" id="PS51011"/>
    </source>
</evidence>
<feature type="compositionally biased region" description="Polar residues" evidence="4">
    <location>
        <begin position="166"/>
        <end position="180"/>
    </location>
</feature>
<feature type="compositionally biased region" description="Polar residues" evidence="4">
    <location>
        <begin position="245"/>
        <end position="257"/>
    </location>
</feature>
<organism evidence="6 7">
    <name type="scientific">Ascosphaera apis ARSEF 7405</name>
    <dbReference type="NCBI Taxonomy" id="392613"/>
    <lineage>
        <taxon>Eukaryota</taxon>
        <taxon>Fungi</taxon>
        <taxon>Dikarya</taxon>
        <taxon>Ascomycota</taxon>
        <taxon>Pezizomycotina</taxon>
        <taxon>Eurotiomycetes</taxon>
        <taxon>Eurotiomycetidae</taxon>
        <taxon>Onygenales</taxon>
        <taxon>Ascosphaeraceae</taxon>
        <taxon>Ascosphaera</taxon>
    </lineage>
</organism>
<reference evidence="6 7" key="1">
    <citation type="journal article" date="2016" name="Genome Biol. Evol.">
        <title>Divergent and convergent evolution of fungal pathogenicity.</title>
        <authorList>
            <person name="Shang Y."/>
            <person name="Xiao G."/>
            <person name="Zheng P."/>
            <person name="Cen K."/>
            <person name="Zhan S."/>
            <person name="Wang C."/>
        </authorList>
    </citation>
    <scope>NUCLEOTIDE SEQUENCE [LARGE SCALE GENOMIC DNA]</scope>
    <source>
        <strain evidence="6 7">ARSEF 7405</strain>
    </source>
</reference>
<dbReference type="EMBL" id="AZGZ01000006">
    <property type="protein sequence ID" value="KZZ94573.1"/>
    <property type="molecule type" value="Genomic_DNA"/>
</dbReference>
<evidence type="ECO:0000256" key="3">
    <source>
        <dbReference type="ARBA" id="ARBA00023242"/>
    </source>
</evidence>
<dbReference type="PANTHER" id="PTHR13964:SF27">
    <property type="entry name" value="HAT-TRICK, ISOFORM D"/>
    <property type="match status" value="1"/>
</dbReference>
<feature type="region of interest" description="Disordered" evidence="4">
    <location>
        <begin position="1229"/>
        <end position="1249"/>
    </location>
</feature>
<protein>
    <submittedName>
        <fullName evidence="6">ARID/BRIGHT DNA-binding domain protein</fullName>
    </submittedName>
</protein>
<feature type="region of interest" description="Disordered" evidence="4">
    <location>
        <begin position="420"/>
        <end position="461"/>
    </location>
</feature>
<evidence type="ECO:0000256" key="4">
    <source>
        <dbReference type="SAM" id="MobiDB-lite"/>
    </source>
</evidence>
<feature type="compositionally biased region" description="Polar residues" evidence="4">
    <location>
        <begin position="1"/>
        <end position="11"/>
    </location>
</feature>
<dbReference type="InterPro" id="IPR036431">
    <property type="entry name" value="ARID_dom_sf"/>
</dbReference>
<feature type="region of interest" description="Disordered" evidence="4">
    <location>
        <begin position="1"/>
        <end position="67"/>
    </location>
</feature>
<keyword evidence="2" id="KW-0804">Transcription</keyword>
<dbReference type="PANTHER" id="PTHR13964">
    <property type="entry name" value="RBP-RELATED"/>
    <property type="match status" value="1"/>
</dbReference>
<feature type="region of interest" description="Disordered" evidence="4">
    <location>
        <begin position="558"/>
        <end position="577"/>
    </location>
</feature>
<comment type="caution">
    <text evidence="6">The sequence shown here is derived from an EMBL/GenBank/DDBJ whole genome shotgun (WGS) entry which is preliminary data.</text>
</comment>
<dbReference type="SMART" id="SM00501">
    <property type="entry name" value="BRIGHT"/>
    <property type="match status" value="1"/>
</dbReference>
<dbReference type="VEuPathDB" id="FungiDB:AAP_01873"/>
<feature type="compositionally biased region" description="Low complexity" evidence="4">
    <location>
        <begin position="632"/>
        <end position="659"/>
    </location>
</feature>
<dbReference type="GO" id="GO:0016514">
    <property type="term" value="C:SWI/SNF complex"/>
    <property type="evidence" value="ECO:0007669"/>
    <property type="project" value="TreeGrafter"/>
</dbReference>
<feature type="compositionally biased region" description="Polar residues" evidence="4">
    <location>
        <begin position="679"/>
        <end position="699"/>
    </location>
</feature>
<accession>A0A162IK00</accession>
<feature type="compositionally biased region" description="Polar residues" evidence="4">
    <location>
        <begin position="731"/>
        <end position="754"/>
    </location>
</feature>
<feature type="region of interest" description="Disordered" evidence="4">
    <location>
        <begin position="132"/>
        <end position="292"/>
    </location>
</feature>
<feature type="domain" description="ARID" evidence="5">
    <location>
        <begin position="462"/>
        <end position="555"/>
    </location>
</feature>
<feature type="compositionally biased region" description="Low complexity" evidence="4">
    <location>
        <begin position="583"/>
        <end position="625"/>
    </location>
</feature>
<keyword evidence="6" id="KW-0238">DNA-binding</keyword>
<dbReference type="Pfam" id="PF01388">
    <property type="entry name" value="ARID"/>
    <property type="match status" value="1"/>
</dbReference>
<name>A0A162IK00_9EURO</name>
<feature type="compositionally biased region" description="Polar residues" evidence="4">
    <location>
        <begin position="191"/>
        <end position="203"/>
    </location>
</feature>
<evidence type="ECO:0000256" key="2">
    <source>
        <dbReference type="ARBA" id="ARBA00023163"/>
    </source>
</evidence>
<evidence type="ECO:0000313" key="7">
    <source>
        <dbReference type="Proteomes" id="UP000242877"/>
    </source>
</evidence>
<dbReference type="Gene3D" id="1.10.150.60">
    <property type="entry name" value="ARID DNA-binding domain"/>
    <property type="match status" value="1"/>
</dbReference>
<feature type="compositionally biased region" description="Polar residues" evidence="4">
    <location>
        <begin position="709"/>
        <end position="719"/>
    </location>
</feature>
<dbReference type="SMART" id="SM01014">
    <property type="entry name" value="ARID"/>
    <property type="match status" value="1"/>
</dbReference>
<feature type="region of interest" description="Disordered" evidence="4">
    <location>
        <begin position="583"/>
        <end position="770"/>
    </location>
</feature>
<feature type="compositionally biased region" description="Polar residues" evidence="4">
    <location>
        <begin position="19"/>
        <end position="38"/>
    </location>
</feature>
<sequence length="1308" mass="137525">MNSWGANSVPGNATGHADGSSNNGAFNPTNPDQNSGAGSATIDPSVAFFNPSPLPQHSLTPTQQAQAQQRMFNGANLAPGGPNARNMSPGFHAPASVIPTKRPRPEDMGMPGGMNMAGMHGGMPPNMGMMMSPRPPNMGSPSLQFPGAGNAGAQHGQMQGGMNGASSFSNSGIQTSGPSQPSHPPTPYGRLQNNASGNASPNSMAGPGEFDPSNMSNMGGNQSGPAGLHQRMPSASPFSPANMATLGNQMQNLSATAGGNLPGSDHPSRTGTPQNAGFPQGMPFHPGQQPLGISPGMQASQYIPGVGGAAGPAGANMAGGFGPGQQGMNRQARQYQLQLLQQTKQMQNAAQAMSAGSAPGGMGMLPRNQNPAGPNPAMNMPMGMNSNMNMPAGGPAGQGNIPGGAMLNMPGGNAGAIGMNPSTAGAGPAGALPSQTPSSMNPQLGSMRQVSAPSPSMGPQQNNTPEAFVQMLQRFMAARNQPFDMTPTACGRPIPLFHLWAIVSKMGGSKKVMAMNSWHVVAAQLSLNPAQFPSAPNELRDIFIRNLSPYEAVVARKQSNGPDLRQQATQVQMAQQQAIHAQKRQMLQQQQRQQQHLQQMQQQQQRAQAQGRQPQQGQMPGMQAFSPPPPSMASQPQQQQSRPQQRPQSVVPSSVGQSPAPMPKISGSEAPSINGPYGPQTQMQNKPPSQIKRGSSLSRPTGAAPSPIPGQQQQPNYLQPSPAPDRKPSPSRVNMNDDQASNIPSSRTRPSSVLPSHGAGEAQPQLGFRRPLKDQFQPTVLPEPATHGPINVDDIFALGDEIARFRPTVPRFHELGVIDIHALTMGVRSGIHAEMRHSLDTLATVTSGPNVHLTLESCPELVEALVECGEDQADLLAENAAEIEVSSDAMVITPYEEVLAGCHAETIGLRDCSAFGTLDYDLDKSVERLICVTSILRNLSFAEHNFRLLSAPLVIKFIAGIIQVMGTRNMLLRTYQNALDLMKDLIVFLSNIAHAVEIPGREEAVCLLAFLLAFAPTGSDEHSGTADGEKAGDAEDEEGYKTITGMETMSADNASASSIENLTFPSYNPSLHRYLPLAVDALAKLLARDDPNRTLFKAVFAQDSASFSAWLAQSSQQGRASQPTDLLSRTFALAICPLPSPLQTSTLAPQHLLMLIEVRKALLMQSLLAADVLASMLSSVAGGSGAPADVARMARAWLGSVDGWASALGRVVMVLLDSVEKTAAATASANNARQSGRGHAANVYSGQQQGSATVDESAVSILNRGLSVLRRLTEHTETRAPSRTVANAEPAQTPAPDDRDLINPPPLI</sequence>
<dbReference type="GO" id="GO:0006357">
    <property type="term" value="P:regulation of transcription by RNA polymerase II"/>
    <property type="evidence" value="ECO:0007669"/>
    <property type="project" value="TreeGrafter"/>
</dbReference>